<feature type="compositionally biased region" description="Low complexity" evidence="1">
    <location>
        <begin position="252"/>
        <end position="273"/>
    </location>
</feature>
<name>A0A3N4HS06_ASCIM</name>
<dbReference type="CDD" id="cd18724">
    <property type="entry name" value="PIN_LabA-like"/>
    <property type="match status" value="1"/>
</dbReference>
<feature type="compositionally biased region" description="Low complexity" evidence="1">
    <location>
        <begin position="192"/>
        <end position="202"/>
    </location>
</feature>
<gene>
    <name evidence="2" type="ORF">BJ508DRAFT_331481</name>
</gene>
<evidence type="ECO:0008006" key="4">
    <source>
        <dbReference type="Google" id="ProtNLM"/>
    </source>
</evidence>
<dbReference type="Gene3D" id="3.40.50.1010">
    <property type="entry name" value="5'-nuclease"/>
    <property type="match status" value="1"/>
</dbReference>
<dbReference type="Proteomes" id="UP000275078">
    <property type="component" value="Unassembled WGS sequence"/>
</dbReference>
<evidence type="ECO:0000313" key="3">
    <source>
        <dbReference type="Proteomes" id="UP000275078"/>
    </source>
</evidence>
<feature type="compositionally biased region" description="Basic residues" evidence="1">
    <location>
        <begin position="461"/>
        <end position="480"/>
    </location>
</feature>
<feature type="region of interest" description="Disordered" evidence="1">
    <location>
        <begin position="450"/>
        <end position="483"/>
    </location>
</feature>
<feature type="compositionally biased region" description="Basic residues" evidence="1">
    <location>
        <begin position="91"/>
        <end position="106"/>
    </location>
</feature>
<proteinExistence type="predicted"/>
<dbReference type="EMBL" id="ML119751">
    <property type="protein sequence ID" value="RPA76087.1"/>
    <property type="molecule type" value="Genomic_DNA"/>
</dbReference>
<reference evidence="2 3" key="1">
    <citation type="journal article" date="2018" name="Nat. Ecol. Evol.">
        <title>Pezizomycetes genomes reveal the molecular basis of ectomycorrhizal truffle lifestyle.</title>
        <authorList>
            <person name="Murat C."/>
            <person name="Payen T."/>
            <person name="Noel B."/>
            <person name="Kuo A."/>
            <person name="Morin E."/>
            <person name="Chen J."/>
            <person name="Kohler A."/>
            <person name="Krizsan K."/>
            <person name="Balestrini R."/>
            <person name="Da Silva C."/>
            <person name="Montanini B."/>
            <person name="Hainaut M."/>
            <person name="Levati E."/>
            <person name="Barry K.W."/>
            <person name="Belfiori B."/>
            <person name="Cichocki N."/>
            <person name="Clum A."/>
            <person name="Dockter R.B."/>
            <person name="Fauchery L."/>
            <person name="Guy J."/>
            <person name="Iotti M."/>
            <person name="Le Tacon F."/>
            <person name="Lindquist E.A."/>
            <person name="Lipzen A."/>
            <person name="Malagnac F."/>
            <person name="Mello A."/>
            <person name="Molinier V."/>
            <person name="Miyauchi S."/>
            <person name="Poulain J."/>
            <person name="Riccioni C."/>
            <person name="Rubini A."/>
            <person name="Sitrit Y."/>
            <person name="Splivallo R."/>
            <person name="Traeger S."/>
            <person name="Wang M."/>
            <person name="Zifcakova L."/>
            <person name="Wipf D."/>
            <person name="Zambonelli A."/>
            <person name="Paolocci F."/>
            <person name="Nowrousian M."/>
            <person name="Ottonello S."/>
            <person name="Baldrian P."/>
            <person name="Spatafora J.W."/>
            <person name="Henrissat B."/>
            <person name="Nagy L.G."/>
            <person name="Aury J.M."/>
            <person name="Wincker P."/>
            <person name="Grigoriev I.V."/>
            <person name="Bonfante P."/>
            <person name="Martin F.M."/>
        </authorList>
    </citation>
    <scope>NUCLEOTIDE SEQUENCE [LARGE SCALE GENOMIC DNA]</scope>
    <source>
        <strain evidence="2 3">RN42</strain>
    </source>
</reference>
<dbReference type="STRING" id="1160509.A0A3N4HS06"/>
<feature type="region of interest" description="Disordered" evidence="1">
    <location>
        <begin position="76"/>
        <end position="283"/>
    </location>
</feature>
<dbReference type="OrthoDB" id="5590473at2759"/>
<feature type="compositionally biased region" description="Polar residues" evidence="1">
    <location>
        <begin position="209"/>
        <end position="229"/>
    </location>
</feature>
<feature type="compositionally biased region" description="Pro residues" evidence="1">
    <location>
        <begin position="115"/>
        <end position="128"/>
    </location>
</feature>
<feature type="region of interest" description="Disordered" evidence="1">
    <location>
        <begin position="1"/>
        <end position="23"/>
    </location>
</feature>
<protein>
    <recommendedName>
        <fullName evidence="4">NYN domain-containing protein</fullName>
    </recommendedName>
</protein>
<sequence length="590" mass="64284">MSVAVASPVTEDPFRTPSPTRPSLVRELSDVWETLKPLGVTEEQLEDGPVLLHKTAGPSGDIGHIWKFLKGVKNGDVLLPPTPELEAPPPLRKKRPTRRGKRRRPRSASTTSPSSPAPSTPERSPSPGPESLRKYVYSDDGEDSKEAKDGKASLAFPQTRVSKGKKKRPSKHGGHKKRKPPASRASSEPDSRSPVSRFSSPSLTDDEAQSSPESPTSSGVASPTSSDSSLPLEGQKKKTARPNPRRRRNKSKSLASSSSSSTSPTPRRPALTPTPRPGQSTLDTASLSNALAKEAFLRAIRTSSNSIKQIKPDLSIAKKSIKCIPLEGGLRRKFVSTLLPTARHDLVQQKLEAKGLSTSRDKPIHVFIDNSNIIIGFYRALKRICSLSETAPAARPNFDFHLFSLILERGRKAKTKVLVGSLPKTPAVEQAEKQGYATDLLLRVEKLAPLPKPHPMDNAYKRSRSPPRRHSPPPTRHPKKRGEQAVDEILSLKMTLTLLDNSKPGVLVLASGDAAVGEFSDGFGRIVERFLAREWDVEVVCWKGSCGGRWKGVGRKGETEERGDGKRGGLRVVYLEEFVEGLLGDGEEGD</sequence>
<organism evidence="2 3">
    <name type="scientific">Ascobolus immersus RN42</name>
    <dbReference type="NCBI Taxonomy" id="1160509"/>
    <lineage>
        <taxon>Eukaryota</taxon>
        <taxon>Fungi</taxon>
        <taxon>Dikarya</taxon>
        <taxon>Ascomycota</taxon>
        <taxon>Pezizomycotina</taxon>
        <taxon>Pezizomycetes</taxon>
        <taxon>Pezizales</taxon>
        <taxon>Ascobolaceae</taxon>
        <taxon>Ascobolus</taxon>
    </lineage>
</organism>
<keyword evidence="3" id="KW-1185">Reference proteome</keyword>
<evidence type="ECO:0000256" key="1">
    <source>
        <dbReference type="SAM" id="MobiDB-lite"/>
    </source>
</evidence>
<evidence type="ECO:0000313" key="2">
    <source>
        <dbReference type="EMBL" id="RPA76087.1"/>
    </source>
</evidence>
<dbReference type="AlphaFoldDB" id="A0A3N4HS06"/>
<feature type="compositionally biased region" description="Basic residues" evidence="1">
    <location>
        <begin position="162"/>
        <end position="181"/>
    </location>
</feature>
<feature type="compositionally biased region" description="Pro residues" evidence="1">
    <location>
        <begin position="80"/>
        <end position="90"/>
    </location>
</feature>
<accession>A0A3N4HS06</accession>
<feature type="compositionally biased region" description="Basic residues" evidence="1">
    <location>
        <begin position="237"/>
        <end position="251"/>
    </location>
</feature>